<name>A0A6C0B8F0_9ZZZZ</name>
<accession>A0A6C0B8F0</accession>
<dbReference type="EMBL" id="MN739098">
    <property type="protein sequence ID" value="QHS88515.1"/>
    <property type="molecule type" value="Genomic_DNA"/>
</dbReference>
<reference evidence="1" key="1">
    <citation type="journal article" date="2020" name="Nature">
        <title>Giant virus diversity and host interactions through global metagenomics.</title>
        <authorList>
            <person name="Schulz F."/>
            <person name="Roux S."/>
            <person name="Paez-Espino D."/>
            <person name="Jungbluth S."/>
            <person name="Walsh D.A."/>
            <person name="Denef V.J."/>
            <person name="McMahon K.D."/>
            <person name="Konstantinidis K.T."/>
            <person name="Eloe-Fadrosh E.A."/>
            <person name="Kyrpides N.C."/>
            <person name="Woyke T."/>
        </authorList>
    </citation>
    <scope>NUCLEOTIDE SEQUENCE</scope>
    <source>
        <strain evidence="1">GVMAG-M-3300010158-55</strain>
    </source>
</reference>
<organism evidence="1">
    <name type="scientific">viral metagenome</name>
    <dbReference type="NCBI Taxonomy" id="1070528"/>
    <lineage>
        <taxon>unclassified sequences</taxon>
        <taxon>metagenomes</taxon>
        <taxon>organismal metagenomes</taxon>
    </lineage>
</organism>
<sequence>MSKHIRKHCTTKKIKLSNFLALMVRCKNEPYVSEFAKY</sequence>
<dbReference type="AlphaFoldDB" id="A0A6C0B8F0"/>
<protein>
    <submittedName>
        <fullName evidence="1">Uncharacterized protein</fullName>
    </submittedName>
</protein>
<proteinExistence type="predicted"/>
<evidence type="ECO:0000313" key="1">
    <source>
        <dbReference type="EMBL" id="QHS88515.1"/>
    </source>
</evidence>